<keyword evidence="2" id="KW-1185">Reference proteome</keyword>
<sequence length="114" mass="13486">MMTNIDFILNKLETENCVLRDAEEIKNRFCEKPEIFDALLFMAAAVKNNYGPAVDDKIKISINEEFDHLEIQVPMQNYDYSVNKEFFEISETAREKFGLEDQYIFLITQYEAWP</sequence>
<gene>
    <name evidence="1" type="ORF">MsAg5_17780</name>
</gene>
<organism evidence="1 2">
    <name type="scientific">Methanolapillus africanus</name>
    <dbReference type="NCBI Taxonomy" id="3028297"/>
    <lineage>
        <taxon>Archaea</taxon>
        <taxon>Methanobacteriati</taxon>
        <taxon>Methanobacteriota</taxon>
        <taxon>Stenosarchaea group</taxon>
        <taxon>Methanomicrobia</taxon>
        <taxon>Methanosarcinales</taxon>
        <taxon>Methanosarcinaceae</taxon>
        <taxon>Methanolapillus</taxon>
    </lineage>
</organism>
<comment type="caution">
    <text evidence="1">The sequence shown here is derived from an EMBL/GenBank/DDBJ whole genome shotgun (WGS) entry which is preliminary data.</text>
</comment>
<accession>A0AAE4ML38</accession>
<reference evidence="1" key="1">
    <citation type="submission" date="2023-06" db="EMBL/GenBank/DDBJ databases">
        <title>Genome sequence of Methanosarcinaceae archaeon Ag5.</title>
        <authorList>
            <person name="Protasov E."/>
            <person name="Platt K."/>
            <person name="Poehlein A."/>
            <person name="Daniel R."/>
            <person name="Brune A."/>
        </authorList>
    </citation>
    <scope>NUCLEOTIDE SEQUENCE</scope>
    <source>
        <strain evidence="1">Ag5</strain>
    </source>
</reference>
<dbReference type="EMBL" id="JAWDKD010000028">
    <property type="protein sequence ID" value="MDV0447861.1"/>
    <property type="molecule type" value="Genomic_DNA"/>
</dbReference>
<evidence type="ECO:0000313" key="1">
    <source>
        <dbReference type="EMBL" id="MDV0447861.1"/>
    </source>
</evidence>
<name>A0AAE4ML38_9EURY</name>
<protein>
    <submittedName>
        <fullName evidence="1">Uncharacterized protein</fullName>
    </submittedName>
</protein>
<dbReference type="Proteomes" id="UP001271789">
    <property type="component" value="Unassembled WGS sequence"/>
</dbReference>
<proteinExistence type="predicted"/>
<evidence type="ECO:0000313" key="2">
    <source>
        <dbReference type="Proteomes" id="UP001271789"/>
    </source>
</evidence>
<dbReference type="AlphaFoldDB" id="A0AAE4ML38"/>
<dbReference type="RefSeq" id="WP_338100310.1">
    <property type="nucleotide sequence ID" value="NZ_JAWDKD010000028.1"/>
</dbReference>